<protein>
    <submittedName>
        <fullName evidence="1">Uncharacterized protein</fullName>
    </submittedName>
</protein>
<dbReference type="AlphaFoldDB" id="A0A2P2LFX2"/>
<reference evidence="1" key="1">
    <citation type="submission" date="2018-02" db="EMBL/GenBank/DDBJ databases">
        <title>Rhizophora mucronata_Transcriptome.</title>
        <authorList>
            <person name="Meera S.P."/>
            <person name="Sreeshan A."/>
            <person name="Augustine A."/>
        </authorList>
    </citation>
    <scope>NUCLEOTIDE SEQUENCE</scope>
    <source>
        <tissue evidence="1">Leaf</tissue>
    </source>
</reference>
<accession>A0A2P2LFX2</accession>
<sequence>MVSICIILESIFSSSCISKKLHSLVWHHREEDSTVSSPKLSPSVKLAIFRISSLTRNSTYSNKDIFSDIYSSFSTLFKTNFMSSHIVSLQDDPLPVHSCSPTGTEEHVIEEYARLSVLALKCSKPGGQSALQVEDSCLDNTGLLDDSSPIIFPRSSLLPGALIFGQSNQSFLFLQEVEYSAIIS</sequence>
<organism evidence="1">
    <name type="scientific">Rhizophora mucronata</name>
    <name type="common">Asiatic mangrove</name>
    <dbReference type="NCBI Taxonomy" id="61149"/>
    <lineage>
        <taxon>Eukaryota</taxon>
        <taxon>Viridiplantae</taxon>
        <taxon>Streptophyta</taxon>
        <taxon>Embryophyta</taxon>
        <taxon>Tracheophyta</taxon>
        <taxon>Spermatophyta</taxon>
        <taxon>Magnoliopsida</taxon>
        <taxon>eudicotyledons</taxon>
        <taxon>Gunneridae</taxon>
        <taxon>Pentapetalae</taxon>
        <taxon>rosids</taxon>
        <taxon>fabids</taxon>
        <taxon>Malpighiales</taxon>
        <taxon>Rhizophoraceae</taxon>
        <taxon>Rhizophora</taxon>
    </lineage>
</organism>
<dbReference type="EMBL" id="GGEC01036394">
    <property type="protein sequence ID" value="MBX16878.1"/>
    <property type="molecule type" value="Transcribed_RNA"/>
</dbReference>
<proteinExistence type="predicted"/>
<evidence type="ECO:0000313" key="1">
    <source>
        <dbReference type="EMBL" id="MBX16878.1"/>
    </source>
</evidence>
<name>A0A2P2LFX2_RHIMU</name>